<sequence>MRLYESVFIARQDVSSTQVEAMADEFAGIITSTGGSIKKREYWGLRTLAYRIKKNRKGHYVMFNMETDSDTLKEYERIMGLNEDVLRFMNIRIEEVDEAPSIMMQAKSERPSRGPRDDDRRDDRPRSDDKPEASADSAVVAEKEEA</sequence>
<gene>
    <name evidence="6" type="primary">rpsF</name>
    <name evidence="8" type="ordered locus">SAR116_0642</name>
</gene>
<dbReference type="RefSeq" id="WP_013045514.1">
    <property type="nucleotide sequence ID" value="NC_014010.1"/>
</dbReference>
<dbReference type="InterPro" id="IPR014717">
    <property type="entry name" value="Transl_elong_EF1B/ribsomal_bS6"/>
</dbReference>
<dbReference type="GO" id="GO:0016829">
    <property type="term" value="F:lyase activity"/>
    <property type="evidence" value="ECO:0007669"/>
    <property type="project" value="UniProtKB-KW"/>
</dbReference>
<feature type="compositionally biased region" description="Basic and acidic residues" evidence="7">
    <location>
        <begin position="107"/>
        <end position="133"/>
    </location>
</feature>
<dbReference type="HOGENOM" id="CLU_113441_2_0_5"/>
<evidence type="ECO:0000256" key="2">
    <source>
        <dbReference type="ARBA" id="ARBA00022980"/>
    </source>
</evidence>
<keyword evidence="8" id="KW-0456">Lyase</keyword>
<evidence type="ECO:0000256" key="5">
    <source>
        <dbReference type="ARBA" id="ARBA00035294"/>
    </source>
</evidence>
<dbReference type="SUPFAM" id="SSF54995">
    <property type="entry name" value="Ribosomal protein S6"/>
    <property type="match status" value="1"/>
</dbReference>
<dbReference type="NCBIfam" id="TIGR00166">
    <property type="entry name" value="S6"/>
    <property type="match status" value="1"/>
</dbReference>
<keyword evidence="9" id="KW-1185">Reference proteome</keyword>
<dbReference type="InterPro" id="IPR020814">
    <property type="entry name" value="Ribosomal_S6_plastid/chlpt"/>
</dbReference>
<dbReference type="GO" id="GO:0006412">
    <property type="term" value="P:translation"/>
    <property type="evidence" value="ECO:0007669"/>
    <property type="project" value="UniProtKB-UniRule"/>
</dbReference>
<evidence type="ECO:0000256" key="4">
    <source>
        <dbReference type="ARBA" id="ARBA00035104"/>
    </source>
</evidence>
<keyword evidence="6" id="KW-0699">rRNA-binding</keyword>
<dbReference type="InterPro" id="IPR000529">
    <property type="entry name" value="Ribosomal_bS6"/>
</dbReference>
<dbReference type="eggNOG" id="COG0360">
    <property type="taxonomic scope" value="Bacteria"/>
</dbReference>
<dbReference type="InterPro" id="IPR035980">
    <property type="entry name" value="Ribosomal_bS6_sf"/>
</dbReference>
<keyword evidence="2 6" id="KW-0689">Ribosomal protein</keyword>
<evidence type="ECO:0000256" key="7">
    <source>
        <dbReference type="SAM" id="MobiDB-lite"/>
    </source>
</evidence>
<name>D5BRI8_PUNMI</name>
<evidence type="ECO:0000256" key="6">
    <source>
        <dbReference type="HAMAP-Rule" id="MF_00360"/>
    </source>
</evidence>
<dbReference type="GO" id="GO:0022627">
    <property type="term" value="C:cytosolic small ribosomal subunit"/>
    <property type="evidence" value="ECO:0007669"/>
    <property type="project" value="TreeGrafter"/>
</dbReference>
<dbReference type="CDD" id="cd00473">
    <property type="entry name" value="bS6"/>
    <property type="match status" value="1"/>
</dbReference>
<evidence type="ECO:0000256" key="1">
    <source>
        <dbReference type="ARBA" id="ARBA00009512"/>
    </source>
</evidence>
<reference evidence="8 9" key="1">
    <citation type="journal article" date="2010" name="J. Bacteriol.">
        <title>Complete genome sequence of "Candidatus Puniceispirillum marinum" IMCC1322, a representative of the SAR116 clade in the Alphaproteobacteria.</title>
        <authorList>
            <person name="Oh H.M."/>
            <person name="Kwon K.K."/>
            <person name="Kang I."/>
            <person name="Kang S.G."/>
            <person name="Lee J.H."/>
            <person name="Kim S.J."/>
            <person name="Cho J.C."/>
        </authorList>
    </citation>
    <scope>NUCLEOTIDE SEQUENCE [LARGE SCALE GENOMIC DNA]</scope>
    <source>
        <strain evidence="8 9">IMCC1322</strain>
    </source>
</reference>
<dbReference type="STRING" id="488538.SAR116_0642"/>
<comment type="similarity">
    <text evidence="1 6">Belongs to the bacterial ribosomal protein bS6 family.</text>
</comment>
<feature type="region of interest" description="Disordered" evidence="7">
    <location>
        <begin position="99"/>
        <end position="146"/>
    </location>
</feature>
<dbReference type="KEGG" id="apb:SAR116_0642"/>
<dbReference type="PANTHER" id="PTHR21011:SF1">
    <property type="entry name" value="SMALL RIBOSOMAL SUBUNIT PROTEIN BS6M"/>
    <property type="match status" value="1"/>
</dbReference>
<dbReference type="GO" id="GO:0003735">
    <property type="term" value="F:structural constituent of ribosome"/>
    <property type="evidence" value="ECO:0007669"/>
    <property type="project" value="InterPro"/>
</dbReference>
<evidence type="ECO:0000313" key="9">
    <source>
        <dbReference type="Proteomes" id="UP000007460"/>
    </source>
</evidence>
<dbReference type="Proteomes" id="UP000007460">
    <property type="component" value="Chromosome"/>
</dbReference>
<dbReference type="OrthoDB" id="9812702at2"/>
<evidence type="ECO:0000313" key="8">
    <source>
        <dbReference type="EMBL" id="ADE38885.1"/>
    </source>
</evidence>
<keyword evidence="6" id="KW-0694">RNA-binding</keyword>
<protein>
    <recommendedName>
        <fullName evidence="5 6">Small ribosomal subunit protein bS6</fullName>
    </recommendedName>
</protein>
<keyword evidence="3 6" id="KW-0687">Ribonucleoprotein</keyword>
<dbReference type="PANTHER" id="PTHR21011">
    <property type="entry name" value="MITOCHONDRIAL 28S RIBOSOMAL PROTEIN S6"/>
    <property type="match status" value="1"/>
</dbReference>
<dbReference type="Gene3D" id="3.30.70.60">
    <property type="match status" value="1"/>
</dbReference>
<dbReference type="Pfam" id="PF01250">
    <property type="entry name" value="Ribosomal_S6"/>
    <property type="match status" value="1"/>
</dbReference>
<accession>D5BRI8</accession>
<evidence type="ECO:0000256" key="3">
    <source>
        <dbReference type="ARBA" id="ARBA00023274"/>
    </source>
</evidence>
<proteinExistence type="inferred from homology"/>
<dbReference type="EMBL" id="CP001751">
    <property type="protein sequence ID" value="ADE38885.1"/>
    <property type="molecule type" value="Genomic_DNA"/>
</dbReference>
<comment type="function">
    <text evidence="4 6">Binds together with bS18 to 16S ribosomal RNA.</text>
</comment>
<dbReference type="AlphaFoldDB" id="D5BRI8"/>
<dbReference type="GO" id="GO:0070181">
    <property type="term" value="F:small ribosomal subunit rRNA binding"/>
    <property type="evidence" value="ECO:0007669"/>
    <property type="project" value="TreeGrafter"/>
</dbReference>
<dbReference type="HAMAP" id="MF_00360">
    <property type="entry name" value="Ribosomal_bS6"/>
    <property type="match status" value="1"/>
</dbReference>
<organism evidence="8 9">
    <name type="scientific">Puniceispirillum marinum (strain IMCC1322)</name>
    <dbReference type="NCBI Taxonomy" id="488538"/>
    <lineage>
        <taxon>Bacteria</taxon>
        <taxon>Pseudomonadati</taxon>
        <taxon>Pseudomonadota</taxon>
        <taxon>Alphaproteobacteria</taxon>
        <taxon>Candidatus Puniceispirillales</taxon>
        <taxon>Candidatus Puniceispirillaceae</taxon>
        <taxon>Candidatus Puniceispirillum</taxon>
    </lineage>
</organism>